<dbReference type="InterPro" id="IPR035965">
    <property type="entry name" value="PAS-like_dom_sf"/>
</dbReference>
<dbReference type="InterPro" id="IPR036097">
    <property type="entry name" value="HisK_dim/P_sf"/>
</dbReference>
<reference evidence="3 5" key="1">
    <citation type="submission" date="2015-05" db="EMBL/GenBank/DDBJ databases">
        <title>Genome assembly of Archangium gephyra DSM 2261.</title>
        <authorList>
            <person name="Sharma G."/>
            <person name="Subramanian S."/>
        </authorList>
    </citation>
    <scope>NUCLEOTIDE SEQUENCE [LARGE SCALE GENOMIC DNA]</scope>
    <source>
        <strain evidence="3 5">DSM 2261</strain>
    </source>
</reference>
<evidence type="ECO:0000313" key="3">
    <source>
        <dbReference type="EMBL" id="AKJ04026.1"/>
    </source>
</evidence>
<evidence type="ECO:0000313" key="5">
    <source>
        <dbReference type="Proteomes" id="UP000035579"/>
    </source>
</evidence>
<evidence type="ECO:0000259" key="2">
    <source>
        <dbReference type="PROSITE" id="PS50112"/>
    </source>
</evidence>
<dbReference type="InterPro" id="IPR000014">
    <property type="entry name" value="PAS"/>
</dbReference>
<dbReference type="Gene3D" id="3.30.450.20">
    <property type="entry name" value="PAS domain"/>
    <property type="match status" value="1"/>
</dbReference>
<evidence type="ECO:0000313" key="4">
    <source>
        <dbReference type="EMBL" id="REG37889.1"/>
    </source>
</evidence>
<dbReference type="Proteomes" id="UP000035579">
    <property type="component" value="Chromosome"/>
</dbReference>
<evidence type="ECO:0000256" key="1">
    <source>
        <dbReference type="SAM" id="MobiDB-lite"/>
    </source>
</evidence>
<feature type="compositionally biased region" description="Pro residues" evidence="1">
    <location>
        <begin position="1"/>
        <end position="12"/>
    </location>
</feature>
<organism evidence="3 5">
    <name type="scientific">Archangium gephyra</name>
    <dbReference type="NCBI Taxonomy" id="48"/>
    <lineage>
        <taxon>Bacteria</taxon>
        <taxon>Pseudomonadati</taxon>
        <taxon>Myxococcota</taxon>
        <taxon>Myxococcia</taxon>
        <taxon>Myxococcales</taxon>
        <taxon>Cystobacterineae</taxon>
        <taxon>Archangiaceae</taxon>
        <taxon>Archangium</taxon>
    </lineage>
</organism>
<feature type="domain" description="PAS" evidence="2">
    <location>
        <begin position="181"/>
        <end position="251"/>
    </location>
</feature>
<keyword evidence="6" id="KW-1185">Reference proteome</keyword>
<dbReference type="RefSeq" id="WP_047857938.1">
    <property type="nucleotide sequence ID" value="NZ_CP011509.1"/>
</dbReference>
<protein>
    <submittedName>
        <fullName evidence="4">PAS domain S-box-containing protein</fullName>
    </submittedName>
    <submittedName>
        <fullName evidence="3">Sensory box/GGDEF family protein</fullName>
    </submittedName>
</protein>
<dbReference type="SUPFAM" id="SSF55785">
    <property type="entry name" value="PYP-like sensor domain (PAS domain)"/>
    <property type="match status" value="1"/>
</dbReference>
<dbReference type="CDD" id="cd00130">
    <property type="entry name" value="PAS"/>
    <property type="match status" value="1"/>
</dbReference>
<gene>
    <name evidence="3" type="ORF">AA314_05652</name>
    <name evidence="4" type="ORF">ATI61_101878</name>
</gene>
<proteinExistence type="predicted"/>
<dbReference type="AlphaFoldDB" id="A0AAC8QBJ2"/>
<dbReference type="PROSITE" id="PS50112">
    <property type="entry name" value="PAS"/>
    <property type="match status" value="1"/>
</dbReference>
<dbReference type="GO" id="GO:0000155">
    <property type="term" value="F:phosphorelay sensor kinase activity"/>
    <property type="evidence" value="ECO:0007669"/>
    <property type="project" value="InterPro"/>
</dbReference>
<dbReference type="EMBL" id="QUMU01000001">
    <property type="protein sequence ID" value="REG37889.1"/>
    <property type="molecule type" value="Genomic_DNA"/>
</dbReference>
<evidence type="ECO:0000313" key="6">
    <source>
        <dbReference type="Proteomes" id="UP000256345"/>
    </source>
</evidence>
<dbReference type="SUPFAM" id="SSF47384">
    <property type="entry name" value="Homodimeric domain of signal transducing histidine kinase"/>
    <property type="match status" value="1"/>
</dbReference>
<dbReference type="KEGG" id="age:AA314_05652"/>
<accession>A0AAC8QBJ2</accession>
<dbReference type="Pfam" id="PF08448">
    <property type="entry name" value="PAS_4"/>
    <property type="match status" value="1"/>
</dbReference>
<dbReference type="Proteomes" id="UP000256345">
    <property type="component" value="Unassembled WGS sequence"/>
</dbReference>
<sequence>MSTLPPDSPTPPSESHGEQVPRRVSAETALQFLVASKASSEGATDLVSLARLVAETFNVTSAVLVRRQGRLPLAAWSRGQPHLPPAPVPHGTLLDLVFDRGLYHLPRDADTKAEDVWPRLLGRCGFLGMALKSAAGEVLGAIVLYDDGPLEVGPSDLALLDVFTLRAVAALERSEPVRSLTRDFLLNLLDNLQVPILIKDGQHRYVSMNDAFCRFMDRDRETLLHKSDADFMSPQDARIFQGYDEQVFSSGKPHEYEAAFTDRVTGELRKLFTLRAGFLDAQGRHLLVCVIRDLTAYTHEWARMAERRALEAQARRDEAARRNWPSPFSEEKPFTSAQGHPQLMRVLRDSPEYKLELARMAERVETLRRLIAGIYNEVRSPLSVLLSSLPFLRENLERPDAMTVGLTELRELVGDSLECVKRIEILMNGLGRFAREHPDETHASKDLNAFFSLLEQEMRGEK</sequence>
<name>A0AAC8QBJ2_9BACT</name>
<dbReference type="InterPro" id="IPR013656">
    <property type="entry name" value="PAS_4"/>
</dbReference>
<feature type="region of interest" description="Disordered" evidence="1">
    <location>
        <begin position="1"/>
        <end position="22"/>
    </location>
</feature>
<dbReference type="SMART" id="SM00091">
    <property type="entry name" value="PAS"/>
    <property type="match status" value="1"/>
</dbReference>
<dbReference type="SUPFAM" id="SSF55781">
    <property type="entry name" value="GAF domain-like"/>
    <property type="match status" value="1"/>
</dbReference>
<reference evidence="4 6" key="2">
    <citation type="submission" date="2018-08" db="EMBL/GenBank/DDBJ databases">
        <title>Genomic Encyclopedia of Archaeal and Bacterial Type Strains, Phase II (KMG-II): from individual species to whole genera.</title>
        <authorList>
            <person name="Goeker M."/>
        </authorList>
    </citation>
    <scope>NUCLEOTIDE SEQUENCE [LARGE SCALE GENOMIC DNA]</scope>
    <source>
        <strain evidence="4 6">DSM 2261</strain>
    </source>
</reference>
<dbReference type="EMBL" id="CP011509">
    <property type="protein sequence ID" value="AKJ04026.1"/>
    <property type="molecule type" value="Genomic_DNA"/>
</dbReference>
<feature type="region of interest" description="Disordered" evidence="1">
    <location>
        <begin position="321"/>
        <end position="341"/>
    </location>
</feature>
<dbReference type="Gene3D" id="1.10.287.130">
    <property type="match status" value="1"/>
</dbReference>
<dbReference type="NCBIfam" id="TIGR00229">
    <property type="entry name" value="sensory_box"/>
    <property type="match status" value="1"/>
</dbReference>